<reference evidence="2" key="1">
    <citation type="submission" date="2023-10" db="EMBL/GenBank/DDBJ databases">
        <authorList>
            <person name="Chen Y."/>
            <person name="Shah S."/>
            <person name="Dougan E. K."/>
            <person name="Thang M."/>
            <person name="Chan C."/>
        </authorList>
    </citation>
    <scope>NUCLEOTIDE SEQUENCE [LARGE SCALE GENOMIC DNA]</scope>
</reference>
<evidence type="ECO:0000256" key="1">
    <source>
        <dbReference type="SAM" id="MobiDB-lite"/>
    </source>
</evidence>
<evidence type="ECO:0000313" key="2">
    <source>
        <dbReference type="EMBL" id="CAK0849983.1"/>
    </source>
</evidence>
<dbReference type="Proteomes" id="UP001189429">
    <property type="component" value="Unassembled WGS sequence"/>
</dbReference>
<dbReference type="EMBL" id="CAUYUJ010015110">
    <property type="protein sequence ID" value="CAK0849983.1"/>
    <property type="molecule type" value="Genomic_DNA"/>
</dbReference>
<sequence length="162" mass="17352">GARPATALRRPRARRGLVCAPPEAAAERRAPRAGRMARLLSRGLSLPPGRAADPSRPRGNGGSEATPRPPGQRRRTEVPRSQAEGPRAPWDPVIMRLPEGRACPPTGGFGRRAKHNSPRAGADRRRAQGRLMSTAGLGHARAPQAPRAARKCQGPGAHRQRH</sequence>
<evidence type="ECO:0000313" key="3">
    <source>
        <dbReference type="Proteomes" id="UP001189429"/>
    </source>
</evidence>
<gene>
    <name evidence="2" type="ORF">PCOR1329_LOCUS42535</name>
</gene>
<comment type="caution">
    <text evidence="2">The sequence shown here is derived from an EMBL/GenBank/DDBJ whole genome shotgun (WGS) entry which is preliminary data.</text>
</comment>
<keyword evidence="3" id="KW-1185">Reference proteome</keyword>
<feature type="non-terminal residue" evidence="2">
    <location>
        <position position="162"/>
    </location>
</feature>
<organism evidence="2 3">
    <name type="scientific">Prorocentrum cordatum</name>
    <dbReference type="NCBI Taxonomy" id="2364126"/>
    <lineage>
        <taxon>Eukaryota</taxon>
        <taxon>Sar</taxon>
        <taxon>Alveolata</taxon>
        <taxon>Dinophyceae</taxon>
        <taxon>Prorocentrales</taxon>
        <taxon>Prorocentraceae</taxon>
        <taxon>Prorocentrum</taxon>
    </lineage>
</organism>
<feature type="non-terminal residue" evidence="2">
    <location>
        <position position="1"/>
    </location>
</feature>
<protein>
    <submittedName>
        <fullName evidence="2">Uncharacterized protein</fullName>
    </submittedName>
</protein>
<feature type="region of interest" description="Disordered" evidence="1">
    <location>
        <begin position="1"/>
        <end position="162"/>
    </location>
</feature>
<proteinExistence type="predicted"/>
<name>A0ABN9TVU0_9DINO</name>
<accession>A0ABN9TVU0</accession>